<keyword evidence="10" id="KW-0408">Iron</keyword>
<dbReference type="InterPro" id="IPR017938">
    <property type="entry name" value="Riboflavin_synthase-like_b-brl"/>
</dbReference>
<feature type="transmembrane region" description="Helical" evidence="13">
    <location>
        <begin position="83"/>
        <end position="108"/>
    </location>
</feature>
<keyword evidence="11" id="KW-0411">Iron-sulfur</keyword>
<dbReference type="Pfam" id="PF00175">
    <property type="entry name" value="NAD_binding_1"/>
    <property type="match status" value="1"/>
</dbReference>
<dbReference type="Gene3D" id="2.40.30.10">
    <property type="entry name" value="Translation factors"/>
    <property type="match status" value="1"/>
</dbReference>
<keyword evidence="7" id="KW-0274">FAD</keyword>
<dbReference type="PROSITE" id="PS51384">
    <property type="entry name" value="FAD_FR"/>
    <property type="match status" value="1"/>
</dbReference>
<organism evidence="15 16">
    <name type="scientific">Frankia umida</name>
    <dbReference type="NCBI Taxonomy" id="573489"/>
    <lineage>
        <taxon>Bacteria</taxon>
        <taxon>Bacillati</taxon>
        <taxon>Actinomycetota</taxon>
        <taxon>Actinomycetes</taxon>
        <taxon>Frankiales</taxon>
        <taxon>Frankiaceae</taxon>
        <taxon>Frankia</taxon>
    </lineage>
</organism>
<dbReference type="InterPro" id="IPR013130">
    <property type="entry name" value="Fe3_Rdtase_TM_dom"/>
</dbReference>
<gene>
    <name evidence="15" type="ORF">MXD59_20275</name>
</gene>
<evidence type="ECO:0000256" key="12">
    <source>
        <dbReference type="ARBA" id="ARBA00023136"/>
    </source>
</evidence>
<proteinExistence type="predicted"/>
<evidence type="ECO:0000256" key="13">
    <source>
        <dbReference type="SAM" id="Phobius"/>
    </source>
</evidence>
<feature type="transmembrane region" description="Helical" evidence="13">
    <location>
        <begin position="128"/>
        <end position="150"/>
    </location>
</feature>
<evidence type="ECO:0000256" key="10">
    <source>
        <dbReference type="ARBA" id="ARBA00023004"/>
    </source>
</evidence>
<comment type="subcellular location">
    <subcellularLocation>
        <location evidence="2">Membrane</location>
        <topology evidence="2">Multi-pass membrane protein</topology>
    </subcellularLocation>
</comment>
<keyword evidence="3" id="KW-0285">Flavoprotein</keyword>
<reference evidence="15 16" key="1">
    <citation type="submission" date="2022-04" db="EMBL/GenBank/DDBJ databases">
        <title>Genome diversity in the genus Frankia.</title>
        <authorList>
            <person name="Carlos-Shanley C."/>
            <person name="Hahn D."/>
        </authorList>
    </citation>
    <scope>NUCLEOTIDE SEQUENCE [LARGE SCALE GENOMIC DNA]</scope>
    <source>
        <strain evidence="15 16">Ag45/Mut15</strain>
    </source>
</reference>
<evidence type="ECO:0000313" key="16">
    <source>
        <dbReference type="Proteomes" id="UP001201873"/>
    </source>
</evidence>
<dbReference type="EMBL" id="JALKFT010000026">
    <property type="protein sequence ID" value="MCK9878079.1"/>
    <property type="molecule type" value="Genomic_DNA"/>
</dbReference>
<evidence type="ECO:0000259" key="14">
    <source>
        <dbReference type="PROSITE" id="PS51384"/>
    </source>
</evidence>
<protein>
    <submittedName>
        <fullName evidence="15">Ferric reductase-like transmembrane domain-containing protein</fullName>
    </submittedName>
</protein>
<dbReference type="InterPro" id="IPR017927">
    <property type="entry name" value="FAD-bd_FR_type"/>
</dbReference>
<dbReference type="PANTHER" id="PTHR47354">
    <property type="entry name" value="NADH OXIDOREDUCTASE HCR"/>
    <property type="match status" value="1"/>
</dbReference>
<evidence type="ECO:0000256" key="6">
    <source>
        <dbReference type="ARBA" id="ARBA00022723"/>
    </source>
</evidence>
<dbReference type="Pfam" id="PF08022">
    <property type="entry name" value="FAD_binding_8"/>
    <property type="match status" value="1"/>
</dbReference>
<evidence type="ECO:0000256" key="5">
    <source>
        <dbReference type="ARBA" id="ARBA00022714"/>
    </source>
</evidence>
<sequence length="446" mass="47962">MSTVRALRPSTVVVGLVTGGALIVAGWWAYRVLHRPPAGPGGGPGAAARLCGLVAGYLGVVQVVLAARLPWFERTVAMRPARLIHVGCGLSFLALIVAHAVLAIASNAASVGTPFASALIGLVVDLPYLWLAVLGLVLLLIAVVTSVPAVRRAMPYGWWHLLHLVVHPAIVISFAHQLYGPDLLTSPARVLWTALHLAALGVFAWYRLLAPVRLTLRHQFTVAAVEPETHGVVSIIVSGRMLDAVGARPGQYFRLRPLDWPMWWHSHPFSLSAAPRSDELRFTVKAVGDYSVAMAGLAPGRWLLVSGPYGALTTAARPRRPVLLVAGGMGIAPLRALFEDLDDTLDDDLDITLLYRTERADQIVFRGELDDLADDLDATVHYLTGPAPTGEQDDPLSCQRLTTLVPRLADHDAYVCGPPGMVASTVRSLRAAGLRRHHIHAEASTF</sequence>
<evidence type="ECO:0000256" key="9">
    <source>
        <dbReference type="ARBA" id="ARBA00023002"/>
    </source>
</evidence>
<evidence type="ECO:0000313" key="15">
    <source>
        <dbReference type="EMBL" id="MCK9878079.1"/>
    </source>
</evidence>
<evidence type="ECO:0000256" key="7">
    <source>
        <dbReference type="ARBA" id="ARBA00022827"/>
    </source>
</evidence>
<keyword evidence="16" id="KW-1185">Reference proteome</keyword>
<dbReference type="SUPFAM" id="SSF63380">
    <property type="entry name" value="Riboflavin synthase domain-like"/>
    <property type="match status" value="1"/>
</dbReference>
<keyword evidence="4 13" id="KW-0812">Transmembrane</keyword>
<evidence type="ECO:0000256" key="4">
    <source>
        <dbReference type="ARBA" id="ARBA00022692"/>
    </source>
</evidence>
<dbReference type="SUPFAM" id="SSF52343">
    <property type="entry name" value="Ferredoxin reductase-like, C-terminal NADP-linked domain"/>
    <property type="match status" value="1"/>
</dbReference>
<keyword evidence="12 13" id="KW-0472">Membrane</keyword>
<accession>A0ABT0K3J7</accession>
<dbReference type="PRINTS" id="PR00410">
    <property type="entry name" value="PHEHYDRXLASE"/>
</dbReference>
<keyword evidence="6" id="KW-0479">Metal-binding</keyword>
<dbReference type="Pfam" id="PF01794">
    <property type="entry name" value="Ferric_reduct"/>
    <property type="match status" value="1"/>
</dbReference>
<evidence type="ECO:0000256" key="3">
    <source>
        <dbReference type="ARBA" id="ARBA00022630"/>
    </source>
</evidence>
<comment type="caution">
    <text evidence="15">The sequence shown here is derived from an EMBL/GenBank/DDBJ whole genome shotgun (WGS) entry which is preliminary data.</text>
</comment>
<dbReference type="InterPro" id="IPR013112">
    <property type="entry name" value="FAD-bd_8"/>
</dbReference>
<comment type="cofactor">
    <cofactor evidence="1">
        <name>FAD</name>
        <dbReference type="ChEBI" id="CHEBI:57692"/>
    </cofactor>
</comment>
<feature type="transmembrane region" description="Helical" evidence="13">
    <location>
        <begin position="157"/>
        <end position="178"/>
    </location>
</feature>
<dbReference type="Gene3D" id="3.40.50.80">
    <property type="entry name" value="Nucleotide-binding domain of ferredoxin-NADP reductase (FNR) module"/>
    <property type="match status" value="1"/>
</dbReference>
<feature type="domain" description="FAD-binding FR-type" evidence="14">
    <location>
        <begin position="215"/>
        <end position="315"/>
    </location>
</feature>
<dbReference type="InterPro" id="IPR039261">
    <property type="entry name" value="FNR_nucleotide-bd"/>
</dbReference>
<dbReference type="PANTHER" id="PTHR47354:SF8">
    <property type="entry name" value="1,2-PHENYLACETYL-COA EPOXIDASE, SUBUNIT E"/>
    <property type="match status" value="1"/>
</dbReference>
<feature type="transmembrane region" description="Helical" evidence="13">
    <location>
        <begin position="50"/>
        <end position="71"/>
    </location>
</feature>
<feature type="transmembrane region" description="Helical" evidence="13">
    <location>
        <begin position="12"/>
        <end position="30"/>
    </location>
</feature>
<name>A0ABT0K3J7_9ACTN</name>
<keyword evidence="5" id="KW-0001">2Fe-2S</keyword>
<keyword evidence="8 13" id="KW-1133">Transmembrane helix</keyword>
<dbReference type="InterPro" id="IPR001433">
    <property type="entry name" value="OxRdtase_FAD/NAD-bd"/>
</dbReference>
<dbReference type="RefSeq" id="WP_248826220.1">
    <property type="nucleotide sequence ID" value="NZ_JALKFT010000026.1"/>
</dbReference>
<dbReference type="Proteomes" id="UP001201873">
    <property type="component" value="Unassembled WGS sequence"/>
</dbReference>
<keyword evidence="9" id="KW-0560">Oxidoreductase</keyword>
<feature type="transmembrane region" description="Helical" evidence="13">
    <location>
        <begin position="190"/>
        <end position="209"/>
    </location>
</feature>
<evidence type="ECO:0000256" key="8">
    <source>
        <dbReference type="ARBA" id="ARBA00022989"/>
    </source>
</evidence>
<evidence type="ECO:0000256" key="1">
    <source>
        <dbReference type="ARBA" id="ARBA00001974"/>
    </source>
</evidence>
<dbReference type="InterPro" id="IPR050415">
    <property type="entry name" value="MRET"/>
</dbReference>
<evidence type="ECO:0000256" key="2">
    <source>
        <dbReference type="ARBA" id="ARBA00004141"/>
    </source>
</evidence>
<evidence type="ECO:0000256" key="11">
    <source>
        <dbReference type="ARBA" id="ARBA00023014"/>
    </source>
</evidence>